<name>A0A5P1EUF0_ASPOF</name>
<evidence type="ECO:0000313" key="2">
    <source>
        <dbReference type="Proteomes" id="UP000243459"/>
    </source>
</evidence>
<sequence>MTTTKTIHGYFSSSRSIVAGEEEDERPPPLPSSVKVALAKSDEAVQIALVVGLRTIVRVSKMNLEGNRGLEDQKSWFCPTDSGLAVEATRNLVEFVVVSLVAVLLEKKVVGLGLVQPPSMMSHSLGIPDHRAVVAHCTASTDYCPIRVTVHLGPQCLDTDFYLDSISDSQLIVSSSNPTASKFLAHNYLTFIHVPSATAQSS</sequence>
<proteinExistence type="predicted"/>
<dbReference type="EMBL" id="CM007385">
    <property type="protein sequence ID" value="ONK69612.1"/>
    <property type="molecule type" value="Genomic_DNA"/>
</dbReference>
<keyword evidence="2" id="KW-1185">Reference proteome</keyword>
<accession>A0A5P1EUF0</accession>
<protein>
    <submittedName>
        <fullName evidence="1">Uncharacterized protein</fullName>
    </submittedName>
</protein>
<dbReference type="Proteomes" id="UP000243459">
    <property type="component" value="Chromosome 5"/>
</dbReference>
<dbReference type="Gramene" id="ONK69612">
    <property type="protein sequence ID" value="ONK69612"/>
    <property type="gene ID" value="A4U43_C05F24800"/>
</dbReference>
<dbReference type="AlphaFoldDB" id="A0A5P1EUF0"/>
<reference evidence="2" key="1">
    <citation type="journal article" date="2017" name="Nat. Commun.">
        <title>The asparagus genome sheds light on the origin and evolution of a young Y chromosome.</title>
        <authorList>
            <person name="Harkess A."/>
            <person name="Zhou J."/>
            <person name="Xu C."/>
            <person name="Bowers J.E."/>
            <person name="Van der Hulst R."/>
            <person name="Ayyampalayam S."/>
            <person name="Mercati F."/>
            <person name="Riccardi P."/>
            <person name="McKain M.R."/>
            <person name="Kakrana A."/>
            <person name="Tang H."/>
            <person name="Ray J."/>
            <person name="Groenendijk J."/>
            <person name="Arikit S."/>
            <person name="Mathioni S.M."/>
            <person name="Nakano M."/>
            <person name="Shan H."/>
            <person name="Telgmann-Rauber A."/>
            <person name="Kanno A."/>
            <person name="Yue Z."/>
            <person name="Chen H."/>
            <person name="Li W."/>
            <person name="Chen Y."/>
            <person name="Xu X."/>
            <person name="Zhang Y."/>
            <person name="Luo S."/>
            <person name="Chen H."/>
            <person name="Gao J."/>
            <person name="Mao Z."/>
            <person name="Pires J.C."/>
            <person name="Luo M."/>
            <person name="Kudrna D."/>
            <person name="Wing R.A."/>
            <person name="Meyers B.C."/>
            <person name="Yi K."/>
            <person name="Kong H."/>
            <person name="Lavrijsen P."/>
            <person name="Sunseri F."/>
            <person name="Falavigna A."/>
            <person name="Ye Y."/>
            <person name="Leebens-Mack J.H."/>
            <person name="Chen G."/>
        </authorList>
    </citation>
    <scope>NUCLEOTIDE SEQUENCE [LARGE SCALE GENOMIC DNA]</scope>
    <source>
        <strain evidence="2">cv. DH0086</strain>
    </source>
</reference>
<evidence type="ECO:0000313" key="1">
    <source>
        <dbReference type="EMBL" id="ONK69612.1"/>
    </source>
</evidence>
<organism evidence="1 2">
    <name type="scientific">Asparagus officinalis</name>
    <name type="common">Garden asparagus</name>
    <dbReference type="NCBI Taxonomy" id="4686"/>
    <lineage>
        <taxon>Eukaryota</taxon>
        <taxon>Viridiplantae</taxon>
        <taxon>Streptophyta</taxon>
        <taxon>Embryophyta</taxon>
        <taxon>Tracheophyta</taxon>
        <taxon>Spermatophyta</taxon>
        <taxon>Magnoliopsida</taxon>
        <taxon>Liliopsida</taxon>
        <taxon>Asparagales</taxon>
        <taxon>Asparagaceae</taxon>
        <taxon>Asparagoideae</taxon>
        <taxon>Asparagus</taxon>
    </lineage>
</organism>
<gene>
    <name evidence="1" type="ORF">A4U43_C05F24800</name>
</gene>